<dbReference type="PANTHER" id="PTHR14614:SF161">
    <property type="match status" value="1"/>
</dbReference>
<organism evidence="1 2">
    <name type="scientific">Obba rivulosa</name>
    <dbReference type="NCBI Taxonomy" id="1052685"/>
    <lineage>
        <taxon>Eukaryota</taxon>
        <taxon>Fungi</taxon>
        <taxon>Dikarya</taxon>
        <taxon>Basidiomycota</taxon>
        <taxon>Agaricomycotina</taxon>
        <taxon>Agaricomycetes</taxon>
        <taxon>Polyporales</taxon>
        <taxon>Gelatoporiaceae</taxon>
        <taxon>Obba</taxon>
    </lineage>
</organism>
<dbReference type="GO" id="GO:0005829">
    <property type="term" value="C:cytosol"/>
    <property type="evidence" value="ECO:0007669"/>
    <property type="project" value="TreeGrafter"/>
</dbReference>
<dbReference type="GO" id="GO:0032991">
    <property type="term" value="C:protein-containing complex"/>
    <property type="evidence" value="ECO:0007669"/>
    <property type="project" value="TreeGrafter"/>
</dbReference>
<evidence type="ECO:0008006" key="3">
    <source>
        <dbReference type="Google" id="ProtNLM"/>
    </source>
</evidence>
<dbReference type="AlphaFoldDB" id="A0A8E2APM5"/>
<dbReference type="Gene3D" id="3.40.50.150">
    <property type="entry name" value="Vaccinia Virus protein VP39"/>
    <property type="match status" value="1"/>
</dbReference>
<dbReference type="Proteomes" id="UP000250043">
    <property type="component" value="Unassembled WGS sequence"/>
</dbReference>
<gene>
    <name evidence="1" type="ORF">OBBRIDRAFT_820134</name>
</gene>
<proteinExistence type="predicted"/>
<name>A0A8E2APM5_9APHY</name>
<protein>
    <recommendedName>
        <fullName evidence="3">Methyltransferase-domain-containing protein</fullName>
    </recommendedName>
</protein>
<dbReference type="InterPro" id="IPR019410">
    <property type="entry name" value="Methyltransf_16"/>
</dbReference>
<evidence type="ECO:0000313" key="1">
    <source>
        <dbReference type="EMBL" id="OCH88578.1"/>
    </source>
</evidence>
<dbReference type="Pfam" id="PF10294">
    <property type="entry name" value="Methyltransf_16"/>
    <property type="match status" value="1"/>
</dbReference>
<accession>A0A8E2APM5</accession>
<dbReference type="GO" id="GO:0008757">
    <property type="term" value="F:S-adenosylmethionine-dependent methyltransferase activity"/>
    <property type="evidence" value="ECO:0007669"/>
    <property type="project" value="UniProtKB-ARBA"/>
</dbReference>
<dbReference type="SUPFAM" id="SSF53335">
    <property type="entry name" value="S-adenosyl-L-methionine-dependent methyltransferases"/>
    <property type="match status" value="1"/>
</dbReference>
<keyword evidence="2" id="KW-1185">Reference proteome</keyword>
<sequence length="329" mass="35556">MDCGRAQNNPNFPSELDIKPSTATGVYSSAHIGTPDERFNALAQEKAIREFGIAGRVWEASYAILAYLDPLVDDDGKLEFDPPPFTTATRSEGLTVIELGSGTGLVASRLVRHLVPGRDTIVVTDLPDVCTLLARNLCGLSSDSVLVRPMAWGDRDHALRLASDLGLGTASAVQAGAGHPTHIICSDLVYFPALLAPLLRTLLLLTAPPFAPLGGAPAQLVISYKIRSLPKEAPFWSAFGLWFEFEPVFARPKSRSDADGPWSRFIPVPEEDEMFVFVATRRPESLTWALPEHDQDLLAGVGAWGTPTGKADDKFEALLLLNIGISDNQ</sequence>
<dbReference type="EMBL" id="KV722449">
    <property type="protein sequence ID" value="OCH88578.1"/>
    <property type="molecule type" value="Genomic_DNA"/>
</dbReference>
<dbReference type="OrthoDB" id="413520at2759"/>
<dbReference type="InterPro" id="IPR029063">
    <property type="entry name" value="SAM-dependent_MTases_sf"/>
</dbReference>
<evidence type="ECO:0000313" key="2">
    <source>
        <dbReference type="Proteomes" id="UP000250043"/>
    </source>
</evidence>
<dbReference type="PANTHER" id="PTHR14614">
    <property type="entry name" value="HEPATOCELLULAR CARCINOMA-ASSOCIATED ANTIGEN"/>
    <property type="match status" value="1"/>
</dbReference>
<reference evidence="1 2" key="1">
    <citation type="submission" date="2016-07" db="EMBL/GenBank/DDBJ databases">
        <title>Draft genome of the white-rot fungus Obba rivulosa 3A-2.</title>
        <authorList>
            <consortium name="DOE Joint Genome Institute"/>
            <person name="Miettinen O."/>
            <person name="Riley R."/>
            <person name="Acob R."/>
            <person name="Barry K."/>
            <person name="Cullen D."/>
            <person name="De Vries R."/>
            <person name="Hainaut M."/>
            <person name="Hatakka A."/>
            <person name="Henrissat B."/>
            <person name="Hilden K."/>
            <person name="Kuo R."/>
            <person name="Labutti K."/>
            <person name="Lipzen A."/>
            <person name="Makela M.R."/>
            <person name="Sandor L."/>
            <person name="Spatafora J.W."/>
            <person name="Grigoriev I.V."/>
            <person name="Hibbett D.S."/>
        </authorList>
    </citation>
    <scope>NUCLEOTIDE SEQUENCE [LARGE SCALE GENOMIC DNA]</scope>
    <source>
        <strain evidence="1 2">3A-2</strain>
    </source>
</reference>